<organism evidence="1 2">
    <name type="scientific">Geodermatophilus pulveris</name>
    <dbReference type="NCBI Taxonomy" id="1564159"/>
    <lineage>
        <taxon>Bacteria</taxon>
        <taxon>Bacillati</taxon>
        <taxon>Actinomycetota</taxon>
        <taxon>Actinomycetes</taxon>
        <taxon>Geodermatophilales</taxon>
        <taxon>Geodermatophilaceae</taxon>
        <taxon>Geodermatophilus</taxon>
    </lineage>
</organism>
<keyword evidence="2" id="KW-1185">Reference proteome</keyword>
<dbReference type="RefSeq" id="WP_245821363.1">
    <property type="nucleotide sequence ID" value="NZ_FZOO01000010.1"/>
</dbReference>
<reference evidence="2" key="1">
    <citation type="submission" date="2017-06" db="EMBL/GenBank/DDBJ databases">
        <authorList>
            <person name="Varghese N."/>
            <person name="Submissions S."/>
        </authorList>
    </citation>
    <scope>NUCLEOTIDE SEQUENCE [LARGE SCALE GENOMIC DNA]</scope>
    <source>
        <strain evidence="2">DSM 46839</strain>
    </source>
</reference>
<dbReference type="Proteomes" id="UP000198373">
    <property type="component" value="Unassembled WGS sequence"/>
</dbReference>
<protein>
    <submittedName>
        <fullName evidence="1">Uncharacterized protein</fullName>
    </submittedName>
</protein>
<accession>A0A239ICF4</accession>
<name>A0A239ICF4_9ACTN</name>
<gene>
    <name evidence="1" type="ORF">SAMN06893096_11092</name>
</gene>
<sequence>MTRTVTRTAADLGTLDLQIVVAHSAVRAARSAAVRCPSGENARRVAEAEAEVDALLDRRLALR</sequence>
<dbReference type="EMBL" id="FZOO01000010">
    <property type="protein sequence ID" value="SNS90958.1"/>
    <property type="molecule type" value="Genomic_DNA"/>
</dbReference>
<dbReference type="AlphaFoldDB" id="A0A239ICF4"/>
<proteinExistence type="predicted"/>
<evidence type="ECO:0000313" key="1">
    <source>
        <dbReference type="EMBL" id="SNS90958.1"/>
    </source>
</evidence>
<evidence type="ECO:0000313" key="2">
    <source>
        <dbReference type="Proteomes" id="UP000198373"/>
    </source>
</evidence>